<keyword evidence="2" id="KW-1185">Reference proteome</keyword>
<evidence type="ECO:0000313" key="1">
    <source>
        <dbReference type="EMBL" id="KAF5874731.1"/>
    </source>
</evidence>
<organism evidence="1 2">
    <name type="scientific">Botrytis fragariae</name>
    <dbReference type="NCBI Taxonomy" id="1964551"/>
    <lineage>
        <taxon>Eukaryota</taxon>
        <taxon>Fungi</taxon>
        <taxon>Dikarya</taxon>
        <taxon>Ascomycota</taxon>
        <taxon>Pezizomycotina</taxon>
        <taxon>Leotiomycetes</taxon>
        <taxon>Helotiales</taxon>
        <taxon>Sclerotiniaceae</taxon>
        <taxon>Botrytis</taxon>
    </lineage>
</organism>
<dbReference type="GeneID" id="59258835"/>
<name>A0A8H6AW67_9HELO</name>
<dbReference type="Proteomes" id="UP000531561">
    <property type="component" value="Unassembled WGS sequence"/>
</dbReference>
<dbReference type="AlphaFoldDB" id="A0A8H6AW67"/>
<gene>
    <name evidence="1" type="ORF">Bfra_004747</name>
</gene>
<dbReference type="RefSeq" id="XP_037193677.1">
    <property type="nucleotide sequence ID" value="XM_037335143.1"/>
</dbReference>
<comment type="caution">
    <text evidence="1">The sequence shown here is derived from an EMBL/GenBank/DDBJ whole genome shotgun (WGS) entry which is preliminary data.</text>
</comment>
<dbReference type="EMBL" id="JABFCT010000007">
    <property type="protein sequence ID" value="KAF5874731.1"/>
    <property type="molecule type" value="Genomic_DNA"/>
</dbReference>
<protein>
    <submittedName>
        <fullName evidence="1">Uncharacterized protein</fullName>
    </submittedName>
</protein>
<evidence type="ECO:0000313" key="2">
    <source>
        <dbReference type="Proteomes" id="UP000531561"/>
    </source>
</evidence>
<proteinExistence type="predicted"/>
<reference evidence="1 2" key="1">
    <citation type="journal article" date="2020" name="Phytopathology">
        <title>A high-quality genome resource of Botrytis fragariae, a new and rapidly spreading fungal pathogen causing strawberry gray mold in the U.S.A.</title>
        <authorList>
            <person name="Wu Y."/>
            <person name="Saski C.A."/>
            <person name="Schnabel G."/>
            <person name="Xiao S."/>
            <person name="Hu M."/>
        </authorList>
    </citation>
    <scope>NUCLEOTIDE SEQUENCE [LARGE SCALE GENOMIC DNA]</scope>
    <source>
        <strain evidence="1 2">BVB16</strain>
    </source>
</reference>
<sequence>MCPDRLFGLGDAADYLWGSLSGLYLVSNGDACQPSRSYCNIDGVNPYHILQSRNFCAIMEIRLAKVGQRHACYHVEDNYYKYLPRLH</sequence>
<accession>A0A8H6AW67</accession>